<comment type="function">
    <text evidence="8">Putative transcription factor required for axon growth and guidance in the central and peripheral nervous systems. Repels CNS axons away from the midline by promoting the expression of the midline repellent sli and its receptor robo.</text>
</comment>
<dbReference type="PANTHER" id="PTHR23110:SF111">
    <property type="entry name" value="LONGITUDINALS LACKING PROTEIN, ISOFORMS F_I_K_T"/>
    <property type="match status" value="1"/>
</dbReference>
<evidence type="ECO:0000313" key="12">
    <source>
        <dbReference type="Proteomes" id="UP000694846"/>
    </source>
</evidence>
<evidence type="ECO:0000256" key="2">
    <source>
        <dbReference type="ARBA" id="ARBA00022473"/>
    </source>
</evidence>
<keyword evidence="2" id="KW-0217">Developmental protein</keyword>
<reference evidence="11" key="1">
    <citation type="submission" date="2018-04" db="EMBL/GenBank/DDBJ databases">
        <title>Transcriptome assembly of Sipha flava.</title>
        <authorList>
            <person name="Scully E.D."/>
            <person name="Geib S.M."/>
            <person name="Palmer N.A."/>
            <person name="Koch K."/>
            <person name="Bradshaw J."/>
            <person name="Heng-Moss T."/>
            <person name="Sarath G."/>
        </authorList>
    </citation>
    <scope>NUCLEOTIDE SEQUENCE</scope>
</reference>
<evidence type="ECO:0000256" key="9">
    <source>
        <dbReference type="SAM" id="MobiDB-lite"/>
    </source>
</evidence>
<dbReference type="GO" id="GO:0045467">
    <property type="term" value="P:R7 cell development"/>
    <property type="evidence" value="ECO:0007669"/>
    <property type="project" value="UniProtKB-ARBA"/>
</dbReference>
<evidence type="ECO:0000256" key="1">
    <source>
        <dbReference type="ARBA" id="ARBA00004123"/>
    </source>
</evidence>
<dbReference type="GO" id="GO:0007464">
    <property type="term" value="P:R3/R4 cell fate commitment"/>
    <property type="evidence" value="ECO:0007669"/>
    <property type="project" value="UniProtKB-ARBA"/>
</dbReference>
<evidence type="ECO:0000256" key="6">
    <source>
        <dbReference type="ARBA" id="ARBA00023163"/>
    </source>
</evidence>
<keyword evidence="3" id="KW-0221">Differentiation</keyword>
<dbReference type="GO" id="GO:0007526">
    <property type="term" value="P:larval somatic muscle development"/>
    <property type="evidence" value="ECO:0007669"/>
    <property type="project" value="UniProtKB-ARBA"/>
</dbReference>
<dbReference type="InterPro" id="IPR051095">
    <property type="entry name" value="Dros_DevTransReg"/>
</dbReference>
<dbReference type="PROSITE" id="PS50097">
    <property type="entry name" value="BTB"/>
    <property type="match status" value="1"/>
</dbReference>
<keyword evidence="5" id="KW-0805">Transcription regulation</keyword>
<feature type="region of interest" description="Disordered" evidence="9">
    <location>
        <begin position="184"/>
        <end position="203"/>
    </location>
</feature>
<dbReference type="PANTHER" id="PTHR23110">
    <property type="entry name" value="BTB DOMAIN TRANSCRIPTION FACTOR"/>
    <property type="match status" value="1"/>
</dbReference>
<keyword evidence="4" id="KW-0524">Neurogenesis</keyword>
<sequence>MSCAEKMGNPTRFMVSWDDHSTHLVARLGYLLERQKLVDVTLMCNTHSLKVHRSVLAACSPYFERELGNHPMIVLKDMKFSVLKSLIEFMYCGETNVTEDNLHALVEAAKFFEVKGLSSLAHESLQESKPIKPPSLVGSTTSQTRICQVSSSPVPVTPISPKLSENGNYSSPVSVIARLGQNNSTNEKRPCAGRGRPKAHLQSPCCEPLVSKPAPITPPQTESAQILLSLAGSNLSYISPSKHKTNDSSINNSSSSTIMNHQESPMSNGLDNNNPNFNDDLDQKYKRGKKRPADSLDENRYDVKKSMPNDIKTDEDVNRSPLLASLLTKNDKLDEKPKIQKPQETQTQNSERYINALKGAGLPTDIPILIENGDGNYITLTENVYDILAKEDALHFQLTDNMNLANLKQPEEMVNNIPEVAQPNLPIIDLEPNVEDPILRNIKSHSPPDNPDDVVLYKVADDGNIEKYVLTSEDIKAFKESISSNPERKKDSPLLSVSEINMPLENKSSPMITKILDCGNEKFSEALLGRLPLRKRGTFKLNSTASDTDMLQQMNNVCTQPNAVGTADVDVEYVVVGEDSVQLDLMGSTSSGNKNDPLKNSTNIKMEDVAEEEMSVLEAMMNNTIEFSTEDGDYQMHSNEEVFSNDQNDNEKMILSNVLMCTGAENSNSHVGLDHFGFKPEDVDSRNSDCNQQKKSKMYVDLDLTGNDFISEPVTEEVVLTNELNPNS</sequence>
<dbReference type="Pfam" id="PF00651">
    <property type="entry name" value="BTB"/>
    <property type="match status" value="1"/>
</dbReference>
<dbReference type="Gene3D" id="3.30.710.10">
    <property type="entry name" value="Potassium Channel Kv1.1, Chain A"/>
    <property type="match status" value="1"/>
</dbReference>
<evidence type="ECO:0000256" key="8">
    <source>
        <dbReference type="ARBA" id="ARBA00037382"/>
    </source>
</evidence>
<dbReference type="GO" id="GO:0045476">
    <property type="term" value="P:nurse cell apoptotic process"/>
    <property type="evidence" value="ECO:0007669"/>
    <property type="project" value="UniProtKB-ARBA"/>
</dbReference>
<evidence type="ECO:0000313" key="11">
    <source>
        <dbReference type="EMBL" id="MBY70647.1"/>
    </source>
</evidence>
<feature type="region of interest" description="Disordered" evidence="9">
    <location>
        <begin position="239"/>
        <end position="349"/>
    </location>
</feature>
<dbReference type="Proteomes" id="UP000694846">
    <property type="component" value="Unplaced"/>
</dbReference>
<reference evidence="13" key="2">
    <citation type="submission" date="2025-04" db="UniProtKB">
        <authorList>
            <consortium name="RefSeq"/>
        </authorList>
    </citation>
    <scope>IDENTIFICATION</scope>
    <source>
        <tissue evidence="13">Whole body</tissue>
    </source>
</reference>
<proteinExistence type="predicted"/>
<evidence type="ECO:0000256" key="4">
    <source>
        <dbReference type="ARBA" id="ARBA00022902"/>
    </source>
</evidence>
<dbReference type="AlphaFoldDB" id="A0A2S2PYP8"/>
<dbReference type="GO" id="GO:0035167">
    <property type="term" value="P:larval lymph gland hemopoiesis"/>
    <property type="evidence" value="ECO:0007669"/>
    <property type="project" value="UniProtKB-ARBA"/>
</dbReference>
<dbReference type="CDD" id="cd18315">
    <property type="entry name" value="BTB_POZ_BAB-like"/>
    <property type="match status" value="1"/>
</dbReference>
<keyword evidence="12" id="KW-1185">Reference proteome</keyword>
<dbReference type="SMART" id="SM00225">
    <property type="entry name" value="BTB"/>
    <property type="match status" value="1"/>
</dbReference>
<evidence type="ECO:0000256" key="5">
    <source>
        <dbReference type="ARBA" id="ARBA00023015"/>
    </source>
</evidence>
<organism evidence="11">
    <name type="scientific">Sipha flava</name>
    <name type="common">yellow sugarcane aphid</name>
    <dbReference type="NCBI Taxonomy" id="143950"/>
    <lineage>
        <taxon>Eukaryota</taxon>
        <taxon>Metazoa</taxon>
        <taxon>Ecdysozoa</taxon>
        <taxon>Arthropoda</taxon>
        <taxon>Hexapoda</taxon>
        <taxon>Insecta</taxon>
        <taxon>Pterygota</taxon>
        <taxon>Neoptera</taxon>
        <taxon>Paraneoptera</taxon>
        <taxon>Hemiptera</taxon>
        <taxon>Sternorrhyncha</taxon>
        <taxon>Aphidomorpha</taxon>
        <taxon>Aphidoidea</taxon>
        <taxon>Aphididae</taxon>
        <taxon>Sipha</taxon>
    </lineage>
</organism>
<evidence type="ECO:0000256" key="7">
    <source>
        <dbReference type="ARBA" id="ARBA00023242"/>
    </source>
</evidence>
<comment type="subcellular location">
    <subcellularLocation>
        <location evidence="1">Nucleus</location>
    </subcellularLocation>
</comment>
<dbReference type="GO" id="GO:0016199">
    <property type="term" value="P:axon midline choice point recognition"/>
    <property type="evidence" value="ECO:0007669"/>
    <property type="project" value="UniProtKB-ARBA"/>
</dbReference>
<accession>A0A2S2PYP8</accession>
<name>A0A2S2PYP8_9HEMI</name>
<dbReference type="EMBL" id="GGMS01001444">
    <property type="protein sequence ID" value="MBY70647.1"/>
    <property type="molecule type" value="Transcribed_RNA"/>
</dbReference>
<dbReference type="GO" id="GO:0006357">
    <property type="term" value="P:regulation of transcription by RNA polymerase II"/>
    <property type="evidence" value="ECO:0007669"/>
    <property type="project" value="TreeGrafter"/>
</dbReference>
<evidence type="ECO:0000259" key="10">
    <source>
        <dbReference type="PROSITE" id="PS50097"/>
    </source>
</evidence>
<dbReference type="OrthoDB" id="6678352at2759"/>
<feature type="compositionally biased region" description="Low complexity" evidence="9">
    <location>
        <begin position="268"/>
        <end position="278"/>
    </location>
</feature>
<dbReference type="GO" id="GO:0008406">
    <property type="term" value="P:gonad development"/>
    <property type="evidence" value="ECO:0007669"/>
    <property type="project" value="UniProtKB-ARBA"/>
</dbReference>
<dbReference type="RefSeq" id="XP_025423179.1">
    <property type="nucleotide sequence ID" value="XM_025567394.1"/>
</dbReference>
<dbReference type="GO" id="GO:0005634">
    <property type="term" value="C:nucleus"/>
    <property type="evidence" value="ECO:0007669"/>
    <property type="project" value="UniProtKB-SubCell"/>
</dbReference>
<keyword evidence="6" id="KW-0804">Transcription</keyword>
<feature type="compositionally biased region" description="Basic and acidic residues" evidence="9">
    <location>
        <begin position="329"/>
        <end position="338"/>
    </location>
</feature>
<dbReference type="GO" id="GO:0048813">
    <property type="term" value="P:dendrite morphogenesis"/>
    <property type="evidence" value="ECO:0007669"/>
    <property type="project" value="UniProtKB-ARBA"/>
</dbReference>
<dbReference type="InterPro" id="IPR011333">
    <property type="entry name" value="SKP1/BTB/POZ_sf"/>
</dbReference>
<evidence type="ECO:0000313" key="13">
    <source>
        <dbReference type="RefSeq" id="XP_025423179.1"/>
    </source>
</evidence>
<feature type="domain" description="BTB" evidence="10">
    <location>
        <begin position="38"/>
        <end position="99"/>
    </location>
</feature>
<evidence type="ECO:0000256" key="3">
    <source>
        <dbReference type="ARBA" id="ARBA00022782"/>
    </source>
</evidence>
<feature type="compositionally biased region" description="Basic and acidic residues" evidence="9">
    <location>
        <begin position="281"/>
        <end position="318"/>
    </location>
</feature>
<protein>
    <submittedName>
        <fullName evidence="11">Longitudinals lacking protein, isoforms J/P/Q/S/Z</fullName>
    </submittedName>
    <submittedName>
        <fullName evidence="13">Uncharacterized protein LOC112692659 isoform X1</fullName>
    </submittedName>
</protein>
<gene>
    <name evidence="11" type="primary">lola_19</name>
    <name evidence="13" type="synonym">LOC112692659</name>
    <name evidence="11" type="ORF">g.53270</name>
</gene>
<keyword evidence="7" id="KW-0539">Nucleus</keyword>
<feature type="compositionally biased region" description="Polar residues" evidence="9">
    <location>
        <begin position="257"/>
        <end position="267"/>
    </location>
</feature>
<feature type="compositionally biased region" description="Low complexity" evidence="9">
    <location>
        <begin position="247"/>
        <end position="256"/>
    </location>
</feature>
<dbReference type="SUPFAM" id="SSF54695">
    <property type="entry name" value="POZ domain"/>
    <property type="match status" value="1"/>
</dbReference>
<dbReference type="InterPro" id="IPR000210">
    <property type="entry name" value="BTB/POZ_dom"/>
</dbReference>